<feature type="region of interest" description="Disordered" evidence="2">
    <location>
        <begin position="100"/>
        <end position="141"/>
    </location>
</feature>
<dbReference type="SUPFAM" id="SSF54236">
    <property type="entry name" value="Ubiquitin-like"/>
    <property type="match status" value="1"/>
</dbReference>
<feature type="coiled-coil region" evidence="1">
    <location>
        <begin position="157"/>
        <end position="184"/>
    </location>
</feature>
<dbReference type="Proteomes" id="UP001075354">
    <property type="component" value="Chromosome 3"/>
</dbReference>
<dbReference type="Gene3D" id="3.10.20.90">
    <property type="entry name" value="Phosphatidylinositol 3-kinase Catalytic Subunit, Chain A, domain 1"/>
    <property type="match status" value="1"/>
</dbReference>
<dbReference type="InterPro" id="IPR029071">
    <property type="entry name" value="Ubiquitin-like_domsf"/>
</dbReference>
<proteinExistence type="predicted"/>
<evidence type="ECO:0000313" key="4">
    <source>
        <dbReference type="EMBL" id="KAJ1529631.1"/>
    </source>
</evidence>
<sequence>MTAELPVWVFGRCRWVSGVCRRTTCQDVLEAVLATPGPGAAPDGEPAADAGAVDPTNYVIVERWKGVERRLDGRVRILKVWSAWGEAQSEVQLQVRRVSEKGAGRHSAAGSRRHRQRSAGSKPRPSRPSRPSPTVKQQDQEEVHRLMRLILAQGETIAGQLRRLREREAQIERLEAEAHRERVAQHGKDYVLAAYLRDDDDDGGEEADDQGQPQDTPRTSRQQPGRPGGGIRPRQLVADDNLSHFADESDAEHERPKAAAGTATEAGGGAATTIAAATAATATPGPSELADPGAEGDVRARIALWEKVVKVNKRLEQQEERLVRLYVGFRRCAPDGLAVDDREQVRSSLARLQQDIEDGRRSLQDNADLLTETEALLDAKRRLLRRLLAEMEAAEVDTARLMAARDAARDAAAPASTLPTAVAPPVATPCAGQLSQLTLPQSQVKGHDNDSNSDTGLSSLHSSSEEGVYILDTLV</sequence>
<feature type="compositionally biased region" description="Low complexity" evidence="2">
    <location>
        <begin position="210"/>
        <end position="225"/>
    </location>
</feature>
<evidence type="ECO:0000256" key="1">
    <source>
        <dbReference type="SAM" id="Coils"/>
    </source>
</evidence>
<gene>
    <name evidence="4" type="ORF">ONE63_006395</name>
</gene>
<feature type="region of interest" description="Disordered" evidence="2">
    <location>
        <begin position="199"/>
        <end position="235"/>
    </location>
</feature>
<protein>
    <recommendedName>
        <fullName evidence="3">Ras-associating domain-containing protein</fullName>
    </recommendedName>
</protein>
<organism evidence="4 5">
    <name type="scientific">Megalurothrips usitatus</name>
    <name type="common">bean blossom thrips</name>
    <dbReference type="NCBI Taxonomy" id="439358"/>
    <lineage>
        <taxon>Eukaryota</taxon>
        <taxon>Metazoa</taxon>
        <taxon>Ecdysozoa</taxon>
        <taxon>Arthropoda</taxon>
        <taxon>Hexapoda</taxon>
        <taxon>Insecta</taxon>
        <taxon>Pterygota</taxon>
        <taxon>Neoptera</taxon>
        <taxon>Paraneoptera</taxon>
        <taxon>Thysanoptera</taxon>
        <taxon>Terebrantia</taxon>
        <taxon>Thripoidea</taxon>
        <taxon>Thripidae</taxon>
        <taxon>Megalurothrips</taxon>
    </lineage>
</organism>
<dbReference type="PANTHER" id="PTHR15286">
    <property type="entry name" value="RAS-ASSOCIATING DOMAIN CONTAINING PROTEIN"/>
    <property type="match status" value="1"/>
</dbReference>
<evidence type="ECO:0000313" key="5">
    <source>
        <dbReference type="Proteomes" id="UP001075354"/>
    </source>
</evidence>
<feature type="compositionally biased region" description="Low complexity" evidence="2">
    <location>
        <begin position="258"/>
        <end position="269"/>
    </location>
</feature>
<dbReference type="CDD" id="cd16123">
    <property type="entry name" value="RA_RASSF7_like"/>
    <property type="match status" value="1"/>
</dbReference>
<feature type="coiled-coil region" evidence="1">
    <location>
        <begin position="370"/>
        <end position="404"/>
    </location>
</feature>
<dbReference type="PANTHER" id="PTHR15286:SF1">
    <property type="entry name" value="FI07216P"/>
    <property type="match status" value="1"/>
</dbReference>
<feature type="compositionally biased region" description="Low complexity" evidence="2">
    <location>
        <begin position="452"/>
        <end position="461"/>
    </location>
</feature>
<feature type="compositionally biased region" description="Acidic residues" evidence="2">
    <location>
        <begin position="199"/>
        <end position="209"/>
    </location>
</feature>
<feature type="compositionally biased region" description="Basic and acidic residues" evidence="2">
    <location>
        <begin position="247"/>
        <end position="257"/>
    </location>
</feature>
<accession>A0AAV7XWG0</accession>
<name>A0AAV7XWG0_9NEOP</name>
<dbReference type="InterPro" id="IPR000159">
    <property type="entry name" value="RA_dom"/>
</dbReference>
<dbReference type="EMBL" id="JAPTSV010000003">
    <property type="protein sequence ID" value="KAJ1529631.1"/>
    <property type="molecule type" value="Genomic_DNA"/>
</dbReference>
<keyword evidence="1" id="KW-0175">Coiled coil</keyword>
<keyword evidence="5" id="KW-1185">Reference proteome</keyword>
<dbReference type="PROSITE" id="PS50200">
    <property type="entry name" value="RA"/>
    <property type="match status" value="1"/>
</dbReference>
<feature type="region of interest" description="Disordered" evidence="2">
    <location>
        <begin position="247"/>
        <end position="269"/>
    </location>
</feature>
<feature type="region of interest" description="Disordered" evidence="2">
    <location>
        <begin position="442"/>
        <end position="461"/>
    </location>
</feature>
<reference evidence="4" key="1">
    <citation type="submission" date="2022-12" db="EMBL/GenBank/DDBJ databases">
        <title>Chromosome-level genome assembly of the bean flower thrips Megalurothrips usitatus.</title>
        <authorList>
            <person name="Ma L."/>
            <person name="Liu Q."/>
            <person name="Li H."/>
            <person name="Cai W."/>
        </authorList>
    </citation>
    <scope>NUCLEOTIDE SEQUENCE</scope>
    <source>
        <strain evidence="4">Cailab_2022a</strain>
    </source>
</reference>
<dbReference type="AlphaFoldDB" id="A0AAV7XWG0"/>
<comment type="caution">
    <text evidence="4">The sequence shown here is derived from an EMBL/GenBank/DDBJ whole genome shotgun (WGS) entry which is preliminary data.</text>
</comment>
<dbReference type="InterPro" id="IPR033593">
    <property type="entry name" value="N-RASSF"/>
</dbReference>
<evidence type="ECO:0000259" key="3">
    <source>
        <dbReference type="PROSITE" id="PS50200"/>
    </source>
</evidence>
<evidence type="ECO:0000256" key="2">
    <source>
        <dbReference type="SAM" id="MobiDB-lite"/>
    </source>
</evidence>
<feature type="domain" description="Ras-associating" evidence="3">
    <location>
        <begin position="22"/>
        <end position="100"/>
    </location>
</feature>
<dbReference type="GO" id="GO:0007165">
    <property type="term" value="P:signal transduction"/>
    <property type="evidence" value="ECO:0007669"/>
    <property type="project" value="InterPro"/>
</dbReference>